<comment type="cofactor">
    <cofactor evidence="1 8">
        <name>heme</name>
        <dbReference type="ChEBI" id="CHEBI:30413"/>
    </cofactor>
</comment>
<dbReference type="Pfam" id="PF00067">
    <property type="entry name" value="p450"/>
    <property type="match status" value="1"/>
</dbReference>
<dbReference type="InterPro" id="IPR047146">
    <property type="entry name" value="Cyt_P450_E_CYP52_fungi"/>
</dbReference>
<dbReference type="GO" id="GO:0016712">
    <property type="term" value="F:oxidoreductase activity, acting on paired donors, with incorporation or reduction of molecular oxygen, reduced flavin or flavoprotein as one donor, and incorporation of one atom of oxygen"/>
    <property type="evidence" value="ECO:0007669"/>
    <property type="project" value="InterPro"/>
</dbReference>
<dbReference type="PRINTS" id="PR01239">
    <property type="entry name" value="EP450IICYP52"/>
</dbReference>
<organism evidence="11 12">
    <name type="scientific">Aspergillus tubingensis (strain CBS 134.48)</name>
    <dbReference type="NCBI Taxonomy" id="767770"/>
    <lineage>
        <taxon>Eukaryota</taxon>
        <taxon>Fungi</taxon>
        <taxon>Dikarya</taxon>
        <taxon>Ascomycota</taxon>
        <taxon>Pezizomycotina</taxon>
        <taxon>Eurotiomycetes</taxon>
        <taxon>Eurotiomycetidae</taxon>
        <taxon>Eurotiales</taxon>
        <taxon>Aspergillaceae</taxon>
        <taxon>Aspergillus</taxon>
        <taxon>Aspergillus subgen. Circumdati</taxon>
    </lineage>
</organism>
<dbReference type="InterPro" id="IPR001128">
    <property type="entry name" value="Cyt_P450"/>
</dbReference>
<feature type="binding site" description="axial binding residue" evidence="8">
    <location>
        <position position="455"/>
    </location>
    <ligand>
        <name>heme</name>
        <dbReference type="ChEBI" id="CHEBI:30413"/>
    </ligand>
    <ligandPart>
        <name>Fe</name>
        <dbReference type="ChEBI" id="CHEBI:18248"/>
    </ligandPart>
</feature>
<evidence type="ECO:0000313" key="11">
    <source>
        <dbReference type="EMBL" id="OJI87708.1"/>
    </source>
</evidence>
<keyword evidence="12" id="KW-1185">Reference proteome</keyword>
<keyword evidence="10" id="KW-1133">Transmembrane helix</keyword>
<reference evidence="12" key="1">
    <citation type="journal article" date="2017" name="Genome Biol.">
        <title>Comparative genomics reveals high biological diversity and specific adaptations in the industrially and medically important fungal genus Aspergillus.</title>
        <authorList>
            <person name="de Vries R.P."/>
            <person name="Riley R."/>
            <person name="Wiebenga A."/>
            <person name="Aguilar-Osorio G."/>
            <person name="Amillis S."/>
            <person name="Uchima C.A."/>
            <person name="Anderluh G."/>
            <person name="Asadollahi M."/>
            <person name="Askin M."/>
            <person name="Barry K."/>
            <person name="Battaglia E."/>
            <person name="Bayram O."/>
            <person name="Benocci T."/>
            <person name="Braus-Stromeyer S.A."/>
            <person name="Caldana C."/>
            <person name="Canovas D."/>
            <person name="Cerqueira G.C."/>
            <person name="Chen F."/>
            <person name="Chen W."/>
            <person name="Choi C."/>
            <person name="Clum A."/>
            <person name="Dos Santos R.A."/>
            <person name="Damasio A.R."/>
            <person name="Diallinas G."/>
            <person name="Emri T."/>
            <person name="Fekete E."/>
            <person name="Flipphi M."/>
            <person name="Freyberg S."/>
            <person name="Gallo A."/>
            <person name="Gournas C."/>
            <person name="Habgood R."/>
            <person name="Hainaut M."/>
            <person name="Harispe M.L."/>
            <person name="Henrissat B."/>
            <person name="Hilden K.S."/>
            <person name="Hope R."/>
            <person name="Hossain A."/>
            <person name="Karabika E."/>
            <person name="Karaffa L."/>
            <person name="Karanyi Z."/>
            <person name="Krasevec N."/>
            <person name="Kuo A."/>
            <person name="Kusch H."/>
            <person name="LaButti K."/>
            <person name="Lagendijk E.L."/>
            <person name="Lapidus A."/>
            <person name="Levasseur A."/>
            <person name="Lindquist E."/>
            <person name="Lipzen A."/>
            <person name="Logrieco A.F."/>
            <person name="MacCabe A."/>
            <person name="Maekelae M.R."/>
            <person name="Malavazi I."/>
            <person name="Melin P."/>
            <person name="Meyer V."/>
            <person name="Mielnichuk N."/>
            <person name="Miskei M."/>
            <person name="Molnar A.P."/>
            <person name="Mule G."/>
            <person name="Ngan C.Y."/>
            <person name="Orejas M."/>
            <person name="Orosz E."/>
            <person name="Ouedraogo J.P."/>
            <person name="Overkamp K.M."/>
            <person name="Park H.-S."/>
            <person name="Perrone G."/>
            <person name="Piumi F."/>
            <person name="Punt P.J."/>
            <person name="Ram A.F."/>
            <person name="Ramon A."/>
            <person name="Rauscher S."/>
            <person name="Record E."/>
            <person name="Riano-Pachon D.M."/>
            <person name="Robert V."/>
            <person name="Roehrig J."/>
            <person name="Ruller R."/>
            <person name="Salamov A."/>
            <person name="Salih N.S."/>
            <person name="Samson R.A."/>
            <person name="Sandor E."/>
            <person name="Sanguinetti M."/>
            <person name="Schuetze T."/>
            <person name="Sepcic K."/>
            <person name="Shelest E."/>
            <person name="Sherlock G."/>
            <person name="Sophianopoulou V."/>
            <person name="Squina F.M."/>
            <person name="Sun H."/>
            <person name="Susca A."/>
            <person name="Todd R.B."/>
            <person name="Tsang A."/>
            <person name="Unkles S.E."/>
            <person name="van de Wiele N."/>
            <person name="van Rossen-Uffink D."/>
            <person name="Oliveira J.V."/>
            <person name="Vesth T.C."/>
            <person name="Visser J."/>
            <person name="Yu J.-H."/>
            <person name="Zhou M."/>
            <person name="Andersen M.R."/>
            <person name="Archer D.B."/>
            <person name="Baker S.E."/>
            <person name="Benoit I."/>
            <person name="Brakhage A.A."/>
            <person name="Braus G.H."/>
            <person name="Fischer R."/>
            <person name="Frisvad J.C."/>
            <person name="Goldman G.H."/>
            <person name="Houbraken J."/>
            <person name="Oakley B."/>
            <person name="Pocsi I."/>
            <person name="Scazzocchio C."/>
            <person name="Seiboth B."/>
            <person name="vanKuyk P.A."/>
            <person name="Wortman J."/>
            <person name="Dyer P.S."/>
            <person name="Grigoriev I.V."/>
        </authorList>
    </citation>
    <scope>NUCLEOTIDE SEQUENCE [LARGE SCALE GENOMIC DNA]</scope>
    <source>
        <strain evidence="12">CBS 134.48</strain>
    </source>
</reference>
<evidence type="ECO:0000313" key="12">
    <source>
        <dbReference type="Proteomes" id="UP000184304"/>
    </source>
</evidence>
<dbReference type="AlphaFoldDB" id="A0A1L9NEJ6"/>
<comment type="similarity">
    <text evidence="2 9">Belongs to the cytochrome P450 family.</text>
</comment>
<evidence type="ECO:0000256" key="1">
    <source>
        <dbReference type="ARBA" id="ARBA00001971"/>
    </source>
</evidence>
<keyword evidence="10" id="KW-0472">Membrane</keyword>
<dbReference type="PANTHER" id="PTHR24287:SF17">
    <property type="entry name" value="P450, PUTATIVE (EUROFUNG)-RELATED"/>
    <property type="match status" value="1"/>
</dbReference>
<dbReference type="SUPFAM" id="SSF48264">
    <property type="entry name" value="Cytochrome P450"/>
    <property type="match status" value="1"/>
</dbReference>
<keyword evidence="7 9" id="KW-0503">Monooxygenase</keyword>
<dbReference type="PRINTS" id="PR00464">
    <property type="entry name" value="EP450II"/>
</dbReference>
<keyword evidence="4 8" id="KW-0479">Metal-binding</keyword>
<evidence type="ECO:0000256" key="5">
    <source>
        <dbReference type="ARBA" id="ARBA00023002"/>
    </source>
</evidence>
<dbReference type="EMBL" id="KV878181">
    <property type="protein sequence ID" value="OJI87708.1"/>
    <property type="molecule type" value="Genomic_DNA"/>
</dbReference>
<dbReference type="InterPro" id="IPR017972">
    <property type="entry name" value="Cyt_P450_CS"/>
</dbReference>
<keyword evidence="10" id="KW-0812">Transmembrane</keyword>
<dbReference type="InterPro" id="IPR002402">
    <property type="entry name" value="Cyt_P450_E_grp-II"/>
</dbReference>
<evidence type="ECO:0000256" key="3">
    <source>
        <dbReference type="ARBA" id="ARBA00022617"/>
    </source>
</evidence>
<dbReference type="OrthoDB" id="1470350at2759"/>
<sequence length="507" mass="57409">MENNNTHILTIAVGAAVVFLFCVIRKLRCIWMQSQFAKVHGCEPVLTASKDPLFGIDVLLENIQAAKSHRLLELIQHRFQRYGNTFRVKRFTTPLIITCEPANLKAVLSLNFKDYGLGSRVATFGPLLGHGIFTSDGEHWAQSRAMVRPNFVKDQIADLEKLEELMQGLLALIPTDGSTVDLQDLFFCYTLDSATEFLFGHSVQSLKQRLSGVVPDDSDFASAFNYAQHAIARNTRLGFLGRVIPDHKATRSNRICHNLVEQFIDKALKYREGYAKKSSNDEGRHTRYLFLQGLAEQTGDRDRIRDELMNILLAGRDTTASLLSNLFFMLARCPKTWKKLREEVATLNGRAPTYQQLRNLTYLKHCLNESLRFHPVVPVNSRKALSNTVLPVGGGPAGRSPVFVRKGSIVFYSVWAMHRRQDIYGPDANEFRPERWADLRPGWEYLPFNGGPRICIGQQYALTEAAYVTVRLAQQFSILESRDSGQWEEALTLTLCSRNGTKVCLRH</sequence>
<dbReference type="PRINTS" id="PR00385">
    <property type="entry name" value="P450"/>
</dbReference>
<dbReference type="Gene3D" id="1.10.630.10">
    <property type="entry name" value="Cytochrome P450"/>
    <property type="match status" value="1"/>
</dbReference>
<dbReference type="InterPro" id="IPR036396">
    <property type="entry name" value="Cyt_P450_sf"/>
</dbReference>
<evidence type="ECO:0000256" key="10">
    <source>
        <dbReference type="SAM" id="Phobius"/>
    </source>
</evidence>
<dbReference type="CDD" id="cd11063">
    <property type="entry name" value="CYP52"/>
    <property type="match status" value="1"/>
</dbReference>
<dbReference type="GO" id="GO:0020037">
    <property type="term" value="F:heme binding"/>
    <property type="evidence" value="ECO:0007669"/>
    <property type="project" value="InterPro"/>
</dbReference>
<dbReference type="PROSITE" id="PS00086">
    <property type="entry name" value="CYTOCHROME_P450"/>
    <property type="match status" value="1"/>
</dbReference>
<evidence type="ECO:0000256" key="7">
    <source>
        <dbReference type="ARBA" id="ARBA00023033"/>
    </source>
</evidence>
<evidence type="ECO:0000256" key="6">
    <source>
        <dbReference type="ARBA" id="ARBA00023004"/>
    </source>
</evidence>
<proteinExistence type="inferred from homology"/>
<evidence type="ECO:0000256" key="9">
    <source>
        <dbReference type="RuleBase" id="RU000461"/>
    </source>
</evidence>
<feature type="transmembrane region" description="Helical" evidence="10">
    <location>
        <begin position="6"/>
        <end position="24"/>
    </location>
</feature>
<dbReference type="PANTHER" id="PTHR24287">
    <property type="entry name" value="P450, PUTATIVE (EUROFUNG)-RELATED"/>
    <property type="match status" value="1"/>
</dbReference>
<dbReference type="Proteomes" id="UP000184304">
    <property type="component" value="Unassembled WGS sequence"/>
</dbReference>
<dbReference type="GO" id="GO:0005506">
    <property type="term" value="F:iron ion binding"/>
    <property type="evidence" value="ECO:0007669"/>
    <property type="project" value="InterPro"/>
</dbReference>
<keyword evidence="5 9" id="KW-0560">Oxidoreductase</keyword>
<evidence type="ECO:0000256" key="2">
    <source>
        <dbReference type="ARBA" id="ARBA00010617"/>
    </source>
</evidence>
<gene>
    <name evidence="11" type="ORF">ASPTUDRAFT_184991</name>
</gene>
<keyword evidence="3 8" id="KW-0349">Heme</keyword>
<evidence type="ECO:0008006" key="13">
    <source>
        <dbReference type="Google" id="ProtNLM"/>
    </source>
</evidence>
<dbReference type="InterPro" id="IPR002974">
    <property type="entry name" value="Cyt_P450_E_CYP52_ascomycetes"/>
</dbReference>
<name>A0A1L9NEJ6_ASPTC</name>
<keyword evidence="6 8" id="KW-0408">Iron</keyword>
<evidence type="ECO:0000256" key="8">
    <source>
        <dbReference type="PIRSR" id="PIRSR602402-1"/>
    </source>
</evidence>
<dbReference type="OMA" id="YVNNCVL"/>
<accession>A0A1L9NEJ6</accession>
<dbReference type="VEuPathDB" id="FungiDB:ASPTUDRAFT_184991"/>
<dbReference type="STRING" id="767770.A0A1L9NEJ6"/>
<protein>
    <recommendedName>
        <fullName evidence="13">Cytochrome P450 alkane hydroxylase</fullName>
    </recommendedName>
</protein>
<evidence type="ECO:0000256" key="4">
    <source>
        <dbReference type="ARBA" id="ARBA00022723"/>
    </source>
</evidence>